<dbReference type="AlphaFoldDB" id="A0AA96JU43"/>
<keyword evidence="2" id="KW-0812">Transmembrane</keyword>
<proteinExistence type="predicted"/>
<dbReference type="Gene3D" id="1.10.1130.10">
    <property type="entry name" value="Flavocytochrome C3, Chain A"/>
    <property type="match status" value="1"/>
</dbReference>
<dbReference type="EMBL" id="CP116968">
    <property type="protein sequence ID" value="WNM60238.1"/>
    <property type="molecule type" value="Genomic_DNA"/>
</dbReference>
<reference evidence="4 5" key="1">
    <citation type="submission" date="2023-01" db="EMBL/GenBank/DDBJ databases">
        <title>Cultivation and genomic characterization of new, ubiquitous marine nitrite-oxidizing bacteria from the Nitrospirales.</title>
        <authorList>
            <person name="Mueller A.J."/>
            <person name="Daebeler A."/>
            <person name="Herbold C.W."/>
            <person name="Kirkegaard R.H."/>
            <person name="Daims H."/>
        </authorList>
    </citation>
    <scope>NUCLEOTIDE SEQUENCE [LARGE SCALE GENOMIC DNA]</scope>
    <source>
        <strain evidence="4 5">DK</strain>
    </source>
</reference>
<keyword evidence="1" id="KW-0732">Signal</keyword>
<keyword evidence="5" id="KW-1185">Reference proteome</keyword>
<dbReference type="RefSeq" id="WP_312740719.1">
    <property type="nucleotide sequence ID" value="NZ_CP116968.1"/>
</dbReference>
<gene>
    <name evidence="4" type="ORF">PQG83_10725</name>
</gene>
<protein>
    <submittedName>
        <fullName evidence="4">Multiheme c-type cytochrome</fullName>
    </submittedName>
</protein>
<feature type="transmembrane region" description="Helical" evidence="2">
    <location>
        <begin position="12"/>
        <end position="30"/>
    </location>
</feature>
<evidence type="ECO:0000256" key="1">
    <source>
        <dbReference type="ARBA" id="ARBA00022729"/>
    </source>
</evidence>
<feature type="domain" description="Cytochrome c-552/4" evidence="3">
    <location>
        <begin position="63"/>
        <end position="146"/>
    </location>
</feature>
<evidence type="ECO:0000313" key="5">
    <source>
        <dbReference type="Proteomes" id="UP001302494"/>
    </source>
</evidence>
<sequence>MNRLGVIYKRNRALFWGVMVIFGILMINAMTSFHQMILPRALAGSNSSVPDKPLEKAFPPSHKCQRCHLRAYEEWESSAQSRSIETAPFRVTLDRYLQTAPTDQQKMCFQCHAPHILKYGHLFQDFVEEVKSKDPQIDGVGCSQCHLISEVDSSIRPPHPIFSLGKTLFGGYDNPKKNLAHDSQKLDLYTKSQYCVTCHQSLPSQNGAITHSDWLGTWQETKAEQNGKTCQSCHMPEAFGESATGEPSRRIANHSFPGRFGKVRANAVELEFTAHVKGQVSEVEVTIHSLVPHNLPLPHPGWSRIVLDLTILGKNLNKVHGEQRFYERMYIDSEGAQTVFDFEAVKILKDTSLKPEEKRVEKFSFPTPADAPSMDVIVTMSYAPVHGSDDFLKAIEDEATLGRKDRSFQKVLIKEERANVPISS</sequence>
<keyword evidence="2" id="KW-0472">Membrane</keyword>
<dbReference type="PANTHER" id="PTHR35038">
    <property type="entry name" value="DISSIMILATORY SULFITE REDUCTASE SIRA"/>
    <property type="match status" value="1"/>
</dbReference>
<evidence type="ECO:0000256" key="2">
    <source>
        <dbReference type="SAM" id="Phobius"/>
    </source>
</evidence>
<dbReference type="InterPro" id="IPR023155">
    <property type="entry name" value="Cyt_c-552/4"/>
</dbReference>
<evidence type="ECO:0000259" key="3">
    <source>
        <dbReference type="Pfam" id="PF13435"/>
    </source>
</evidence>
<name>A0AA96JU43_9BACT</name>
<keyword evidence="2" id="KW-1133">Transmembrane helix</keyword>
<accession>A0AA96JU43</accession>
<dbReference type="Proteomes" id="UP001302494">
    <property type="component" value="Chromosome"/>
</dbReference>
<dbReference type="InterPro" id="IPR051829">
    <property type="entry name" value="Multiheme_Cytochr_ET"/>
</dbReference>
<dbReference type="InterPro" id="IPR036280">
    <property type="entry name" value="Multihaem_cyt_sf"/>
</dbReference>
<organism evidence="4 5">
    <name type="scientific">Candidatus Nitrospira neomarina</name>
    <dbReference type="NCBI Taxonomy" id="3020899"/>
    <lineage>
        <taxon>Bacteria</taxon>
        <taxon>Pseudomonadati</taxon>
        <taxon>Nitrospirota</taxon>
        <taxon>Nitrospiria</taxon>
        <taxon>Nitrospirales</taxon>
        <taxon>Nitrospiraceae</taxon>
        <taxon>Nitrospira</taxon>
    </lineage>
</organism>
<dbReference type="Pfam" id="PF13435">
    <property type="entry name" value="Cytochrome_C554"/>
    <property type="match status" value="1"/>
</dbReference>
<evidence type="ECO:0000313" key="4">
    <source>
        <dbReference type="EMBL" id="WNM60238.1"/>
    </source>
</evidence>
<dbReference type="KEGG" id="nneo:PQG83_10725"/>
<dbReference type="SUPFAM" id="SSF48695">
    <property type="entry name" value="Multiheme cytochromes"/>
    <property type="match status" value="1"/>
</dbReference>
<dbReference type="PANTHER" id="PTHR35038:SF8">
    <property type="entry name" value="C-TYPE POLYHEME CYTOCHROME OMCC"/>
    <property type="match status" value="1"/>
</dbReference>